<dbReference type="PROSITE" id="PS51257">
    <property type="entry name" value="PROKAR_LIPOPROTEIN"/>
    <property type="match status" value="1"/>
</dbReference>
<evidence type="ECO:0000313" key="1">
    <source>
        <dbReference type="EMBL" id="GFM37967.1"/>
    </source>
</evidence>
<dbReference type="EMBL" id="BLVP01000010">
    <property type="protein sequence ID" value="GFM37967.1"/>
    <property type="molecule type" value="Genomic_DNA"/>
</dbReference>
<protein>
    <recommendedName>
        <fullName evidence="3">Lipoprotein</fullName>
    </recommendedName>
</protein>
<dbReference type="Proteomes" id="UP000503820">
    <property type="component" value="Unassembled WGS sequence"/>
</dbReference>
<comment type="caution">
    <text evidence="1">The sequence shown here is derived from an EMBL/GenBank/DDBJ whole genome shotgun (WGS) entry which is preliminary data.</text>
</comment>
<gene>
    <name evidence="1" type="ORF">DSM19430T_26510</name>
</gene>
<proteinExistence type="predicted"/>
<evidence type="ECO:0008006" key="3">
    <source>
        <dbReference type="Google" id="ProtNLM"/>
    </source>
</evidence>
<dbReference type="RefSeq" id="WP_174410579.1">
    <property type="nucleotide sequence ID" value="NZ_BLVP01000010.1"/>
</dbReference>
<name>A0A7J0BW79_9BACT</name>
<evidence type="ECO:0000313" key="2">
    <source>
        <dbReference type="Proteomes" id="UP000503820"/>
    </source>
</evidence>
<reference evidence="1 2" key="1">
    <citation type="submission" date="2020-05" db="EMBL/GenBank/DDBJ databases">
        <title>Draft genome sequence of Desulfovibrio psychrotolerans JS1T.</title>
        <authorList>
            <person name="Ueno A."/>
            <person name="Tamazawa S."/>
            <person name="Tamamura S."/>
            <person name="Murakami T."/>
            <person name="Kiyama T."/>
            <person name="Inomata H."/>
            <person name="Amano Y."/>
            <person name="Miyakawa K."/>
            <person name="Tamaki H."/>
            <person name="Naganuma T."/>
            <person name="Kaneko K."/>
        </authorList>
    </citation>
    <scope>NUCLEOTIDE SEQUENCE [LARGE SCALE GENOMIC DNA]</scope>
    <source>
        <strain evidence="1 2">JS1</strain>
    </source>
</reference>
<keyword evidence="2" id="KW-1185">Reference proteome</keyword>
<sequence>METKHLVLPKEKDTKMVVAALLTVAACSLDMPLPEAERLACSMYAHILNTAEKLDLEKEMNLYEKLGKKL</sequence>
<dbReference type="AlphaFoldDB" id="A0A7J0BW79"/>
<organism evidence="1 2">
    <name type="scientific">Desulfovibrio psychrotolerans</name>
    <dbReference type="NCBI Taxonomy" id="415242"/>
    <lineage>
        <taxon>Bacteria</taxon>
        <taxon>Pseudomonadati</taxon>
        <taxon>Thermodesulfobacteriota</taxon>
        <taxon>Desulfovibrionia</taxon>
        <taxon>Desulfovibrionales</taxon>
        <taxon>Desulfovibrionaceae</taxon>
        <taxon>Desulfovibrio</taxon>
    </lineage>
</organism>
<accession>A0A7J0BW79</accession>